<feature type="compositionally biased region" description="Basic and acidic residues" evidence="1">
    <location>
        <begin position="1"/>
        <end position="11"/>
    </location>
</feature>
<keyword evidence="3" id="KW-1185">Reference proteome</keyword>
<dbReference type="EMBL" id="KV722330">
    <property type="protein sequence ID" value="OCH96473.1"/>
    <property type="molecule type" value="Genomic_DNA"/>
</dbReference>
<evidence type="ECO:0000313" key="2">
    <source>
        <dbReference type="EMBL" id="OCH96473.1"/>
    </source>
</evidence>
<dbReference type="InterPro" id="IPR032675">
    <property type="entry name" value="LRR_dom_sf"/>
</dbReference>
<dbReference type="PANTHER" id="PTHR13318:SF105">
    <property type="entry name" value="F-BOX_LRR-REPEAT PROTEIN 3"/>
    <property type="match status" value="1"/>
</dbReference>
<dbReference type="Gene3D" id="3.80.10.10">
    <property type="entry name" value="Ribonuclease Inhibitor"/>
    <property type="match status" value="1"/>
</dbReference>
<proteinExistence type="predicted"/>
<feature type="region of interest" description="Disordered" evidence="1">
    <location>
        <begin position="1"/>
        <end position="44"/>
    </location>
</feature>
<dbReference type="OrthoDB" id="550575at2759"/>
<evidence type="ECO:0000313" key="3">
    <source>
        <dbReference type="Proteomes" id="UP000250043"/>
    </source>
</evidence>
<dbReference type="SUPFAM" id="SSF52047">
    <property type="entry name" value="RNI-like"/>
    <property type="match status" value="1"/>
</dbReference>
<dbReference type="GO" id="GO:0019005">
    <property type="term" value="C:SCF ubiquitin ligase complex"/>
    <property type="evidence" value="ECO:0007669"/>
    <property type="project" value="TreeGrafter"/>
</dbReference>
<gene>
    <name evidence="2" type="ORF">OBBRIDRAFT_799740</name>
</gene>
<dbReference type="PANTHER" id="PTHR13318">
    <property type="entry name" value="PARTNER OF PAIRED, ISOFORM B-RELATED"/>
    <property type="match status" value="1"/>
</dbReference>
<sequence>MSAAGRRDNRSAKRRKTAPRAFGAPTEDDLPTPQAQANAPSAVAWSTRSLPPDHVPSLVTICIRVFAENLKDLGKDRHIWEHIRHCLKLVPDHLVPRVFATLRATCPTILSHPFIQAFFLRGPAITLGSDLPGVRNATIAAIGESASVRALLKLELSGFEKYQDSLFASVVSKAVSLQVLILRGCTKVGPKTVAAAAKYCPQLTVINLKYTAVPPAALAPLLLNCKKLEVLKIAGIPNWTDAAFAKLLVALGPSDELQFPSLRSLNARQTHLSDASLNPVLAACPGLKRLDVSFTLVRHPASLLSTNTSLEKLCLTSTKISSNELIAVVSKSPKLKTLNIGALGGGQGSSAAISNSSAMTMTDQTLRSLTDALEQCSELEHVNLVGNTKLGMTGQRDSAISYFIRRVGRRCKVLNLAGISFLRSSDLEGLQSEIVEQGEPKLRDLVLNQTTVDDQVAPYISSCPLLERLELAGTKVTSE</sequence>
<reference evidence="2 3" key="1">
    <citation type="submission" date="2016-07" db="EMBL/GenBank/DDBJ databases">
        <title>Draft genome of the white-rot fungus Obba rivulosa 3A-2.</title>
        <authorList>
            <consortium name="DOE Joint Genome Institute"/>
            <person name="Miettinen O."/>
            <person name="Riley R."/>
            <person name="Acob R."/>
            <person name="Barry K."/>
            <person name="Cullen D."/>
            <person name="De Vries R."/>
            <person name="Hainaut M."/>
            <person name="Hatakka A."/>
            <person name="Henrissat B."/>
            <person name="Hilden K."/>
            <person name="Kuo R."/>
            <person name="Labutti K."/>
            <person name="Lipzen A."/>
            <person name="Makela M.R."/>
            <person name="Sandor L."/>
            <person name="Spatafora J.W."/>
            <person name="Grigoriev I.V."/>
            <person name="Hibbett D.S."/>
        </authorList>
    </citation>
    <scope>NUCLEOTIDE SEQUENCE [LARGE SCALE GENOMIC DNA]</scope>
    <source>
        <strain evidence="2 3">3A-2</strain>
    </source>
</reference>
<organism evidence="2 3">
    <name type="scientific">Obba rivulosa</name>
    <dbReference type="NCBI Taxonomy" id="1052685"/>
    <lineage>
        <taxon>Eukaryota</taxon>
        <taxon>Fungi</taxon>
        <taxon>Dikarya</taxon>
        <taxon>Basidiomycota</taxon>
        <taxon>Agaricomycotina</taxon>
        <taxon>Agaricomycetes</taxon>
        <taxon>Polyporales</taxon>
        <taxon>Gelatoporiaceae</taxon>
        <taxon>Obba</taxon>
    </lineage>
</organism>
<feature type="compositionally biased region" description="Polar residues" evidence="1">
    <location>
        <begin position="33"/>
        <end position="44"/>
    </location>
</feature>
<evidence type="ECO:0000256" key="1">
    <source>
        <dbReference type="SAM" id="MobiDB-lite"/>
    </source>
</evidence>
<dbReference type="GO" id="GO:0031146">
    <property type="term" value="P:SCF-dependent proteasomal ubiquitin-dependent protein catabolic process"/>
    <property type="evidence" value="ECO:0007669"/>
    <property type="project" value="TreeGrafter"/>
</dbReference>
<accession>A0A8E2J7E6</accession>
<dbReference type="AlphaFoldDB" id="A0A8E2J7E6"/>
<dbReference type="Proteomes" id="UP000250043">
    <property type="component" value="Unassembled WGS sequence"/>
</dbReference>
<protein>
    <submittedName>
        <fullName evidence="2">RNI-like protein</fullName>
    </submittedName>
</protein>
<name>A0A8E2J7E6_9APHY</name>